<sequence length="34" mass="4071">MQESFFLGQHKSVEVQKLVLKEISNIYYNSFYLS</sequence>
<comment type="caution">
    <text evidence="1">The sequence shown here is derived from an EMBL/GenBank/DDBJ whole genome shotgun (WGS) entry which is preliminary data.</text>
</comment>
<gene>
    <name evidence="1" type="ORF">J2Z37_002875</name>
</gene>
<name>A0ABS4GRI4_9BACL</name>
<organism evidence="1 2">
    <name type="scientific">Ammoniphilus resinae</name>
    <dbReference type="NCBI Taxonomy" id="861532"/>
    <lineage>
        <taxon>Bacteria</taxon>
        <taxon>Bacillati</taxon>
        <taxon>Bacillota</taxon>
        <taxon>Bacilli</taxon>
        <taxon>Bacillales</taxon>
        <taxon>Paenibacillaceae</taxon>
        <taxon>Aneurinibacillus group</taxon>
        <taxon>Ammoniphilus</taxon>
    </lineage>
</organism>
<dbReference type="Proteomes" id="UP001519343">
    <property type="component" value="Unassembled WGS sequence"/>
</dbReference>
<evidence type="ECO:0000313" key="1">
    <source>
        <dbReference type="EMBL" id="MBP1932864.1"/>
    </source>
</evidence>
<reference evidence="1 2" key="1">
    <citation type="submission" date="2021-03" db="EMBL/GenBank/DDBJ databases">
        <title>Genomic Encyclopedia of Type Strains, Phase IV (KMG-IV): sequencing the most valuable type-strain genomes for metagenomic binning, comparative biology and taxonomic classification.</title>
        <authorList>
            <person name="Goeker M."/>
        </authorList>
    </citation>
    <scope>NUCLEOTIDE SEQUENCE [LARGE SCALE GENOMIC DNA]</scope>
    <source>
        <strain evidence="1 2">DSM 24738</strain>
    </source>
</reference>
<protein>
    <submittedName>
        <fullName evidence="1">Uncharacterized protein</fullName>
    </submittedName>
</protein>
<dbReference type="EMBL" id="JAGGKT010000008">
    <property type="protein sequence ID" value="MBP1932864.1"/>
    <property type="molecule type" value="Genomic_DNA"/>
</dbReference>
<proteinExistence type="predicted"/>
<keyword evidence="2" id="KW-1185">Reference proteome</keyword>
<accession>A0ABS4GRI4</accession>
<evidence type="ECO:0000313" key="2">
    <source>
        <dbReference type="Proteomes" id="UP001519343"/>
    </source>
</evidence>